<dbReference type="Proteomes" id="UP000012073">
    <property type="component" value="Unassembled WGS sequence"/>
</dbReference>
<protein>
    <recommendedName>
        <fullName evidence="1">Protein transport protein SEC23</fullName>
    </recommendedName>
</protein>
<proteinExistence type="inferred from homology"/>
<dbReference type="AlphaFoldDB" id="R7QR79"/>
<dbReference type="InterPro" id="IPR029006">
    <property type="entry name" value="ADF-H/Gelsolin-like_dom_sf"/>
</dbReference>
<gene>
    <name evidence="3" type="ORF">CHC_T00007296001</name>
</gene>
<dbReference type="GO" id="GO:0005096">
    <property type="term" value="F:GTPase activator activity"/>
    <property type="evidence" value="ECO:0007669"/>
    <property type="project" value="TreeGrafter"/>
</dbReference>
<dbReference type="PANTHER" id="PTHR11141:SF6">
    <property type="entry name" value="PROTEIN TRANSPORT PROTEIN SEC23 A"/>
    <property type="match status" value="1"/>
</dbReference>
<dbReference type="STRING" id="2769.R7QR79"/>
<name>R7QR79_CHOCR</name>
<dbReference type="InterPro" id="IPR036180">
    <property type="entry name" value="Gelsolin-like_dom_sf"/>
</dbReference>
<comment type="function">
    <text evidence="1">Component of the coat protein complex II (COPII) which promotes the formation of transport vesicles from the endoplasmic reticulum (ER). The coat has two main functions, the physical deformation of the endoplasmic reticulum membrane into vesicles and the selection of cargo molecules.</text>
</comment>
<feature type="region of interest" description="Disordered" evidence="2">
    <location>
        <begin position="183"/>
        <end position="204"/>
    </location>
</feature>
<dbReference type="GO" id="GO:0005789">
    <property type="term" value="C:endoplasmic reticulum membrane"/>
    <property type="evidence" value="ECO:0007669"/>
    <property type="project" value="UniProtKB-SubCell"/>
</dbReference>
<sequence>METLSLPLGFVWAPFGPAVSIPRLSRLPSRCGTCGSFLAPANGAELVRSGQRSWTCVFCGRDDNDSGEIAAQHSEDKITLPELTVDFVEYVHPDGAARSPSGRGAVVLIVDENLDPEEVSWSRAAAASVHASATANGSRFALLTIGAGCSAAVHYKKHDETVPALEMLSQRQAERLHPEEKEKFFWPPPGKESSGQSSIVDDNASASPYTNVFIRPRSLPMHEREQVEDGEHIEETDDVPLRQKTRVASEEELRRLDIAINVAFEFISGMADAENSRILCLLTGPPTLPPLPIVETRATGLFGKASPDAESEGAVLSRLYDHIGTKAGDLRVALDFLCFGAPQGFAGTMLLAAAKRSRGGLVYAASHSFSTAAAFAEAATFLSQRPTRPGVVAIRVSSPLAVARVIGPAFPTAAPQTYAIPGVDPTAGFTVILKPKQGIEEQSDLPAHAVVQLAAKSLESTRVVTVRIPLTTSIPHYLKNIDVEICALILGKACVVSGGALFHPHIAARSIDVSVRRLLRGSEASAGVVRLLYELRRGLLIERQVDPDCSLILRSFFLRAECSIASLLMSPRFFTNAMSAEGGGLMTEVPLQKSYVTKDAVLVLDTGFNVFVYVGEEASPQVEEAISESARSVATQRIAPCQLWKLRPGHDADYLLESYLSPTDPVKSIGSSIGSATPTEQGFIQYCKSLAPDSITVRLLQSA</sequence>
<dbReference type="InterPro" id="IPR036174">
    <property type="entry name" value="Znf_Sec23_Sec24_sf"/>
</dbReference>
<dbReference type="Gene3D" id="1.20.120.730">
    <property type="entry name" value="Sec23/Sec24 helical domain"/>
    <property type="match status" value="2"/>
</dbReference>
<dbReference type="GO" id="GO:0070971">
    <property type="term" value="C:endoplasmic reticulum exit site"/>
    <property type="evidence" value="ECO:0007669"/>
    <property type="project" value="TreeGrafter"/>
</dbReference>
<dbReference type="PhylomeDB" id="R7QR79"/>
<keyword evidence="1" id="KW-0931">ER-Golgi transport</keyword>
<dbReference type="Gene3D" id="2.60.40.1670">
    <property type="entry name" value="beta-sandwich domain of Sec23/24"/>
    <property type="match status" value="2"/>
</dbReference>
<dbReference type="OrthoDB" id="3979788at2759"/>
<dbReference type="GeneID" id="17318644"/>
<evidence type="ECO:0000313" key="3">
    <source>
        <dbReference type="EMBL" id="CDF40654.1"/>
    </source>
</evidence>
<dbReference type="GO" id="GO:0090110">
    <property type="term" value="P:COPII-coated vesicle cargo loading"/>
    <property type="evidence" value="ECO:0007669"/>
    <property type="project" value="TreeGrafter"/>
</dbReference>
<keyword evidence="4" id="KW-1185">Reference proteome</keyword>
<dbReference type="Gramene" id="CDF40654">
    <property type="protein sequence ID" value="CDF40654"/>
    <property type="gene ID" value="CHC_T00007296001"/>
</dbReference>
<dbReference type="SUPFAM" id="SSF82919">
    <property type="entry name" value="Zn-finger domain of Sec23/24"/>
    <property type="match status" value="1"/>
</dbReference>
<dbReference type="PANTHER" id="PTHR11141">
    <property type="entry name" value="PROTEIN TRANSPORT PROTEIN SEC23"/>
    <property type="match status" value="1"/>
</dbReference>
<keyword evidence="1" id="KW-0256">Endoplasmic reticulum</keyword>
<dbReference type="Gene3D" id="3.40.50.410">
    <property type="entry name" value="von Willebrand factor, type A domain"/>
    <property type="match status" value="2"/>
</dbReference>
<comment type="similarity">
    <text evidence="1">Belongs to the SEC23/SEC24 family. SEC23 subfamily.</text>
</comment>
<dbReference type="SUPFAM" id="SSF82754">
    <property type="entry name" value="C-terminal, gelsolin-like domain of Sec23/24"/>
    <property type="match status" value="1"/>
</dbReference>
<organism evidence="3 4">
    <name type="scientific">Chondrus crispus</name>
    <name type="common">Carrageen Irish moss</name>
    <name type="synonym">Polymorpha crispa</name>
    <dbReference type="NCBI Taxonomy" id="2769"/>
    <lineage>
        <taxon>Eukaryota</taxon>
        <taxon>Rhodophyta</taxon>
        <taxon>Florideophyceae</taxon>
        <taxon>Rhodymeniophycidae</taxon>
        <taxon>Gigartinales</taxon>
        <taxon>Gigartinaceae</taxon>
        <taxon>Chondrus</taxon>
    </lineage>
</organism>
<evidence type="ECO:0000313" key="4">
    <source>
        <dbReference type="Proteomes" id="UP000012073"/>
    </source>
</evidence>
<evidence type="ECO:0000256" key="2">
    <source>
        <dbReference type="SAM" id="MobiDB-lite"/>
    </source>
</evidence>
<dbReference type="SUPFAM" id="SSF81995">
    <property type="entry name" value="beta-sandwich domain of Sec23/24"/>
    <property type="match status" value="1"/>
</dbReference>
<evidence type="ECO:0000256" key="1">
    <source>
        <dbReference type="RuleBase" id="RU365030"/>
    </source>
</evidence>
<keyword evidence="1" id="KW-0479">Metal-binding</keyword>
<dbReference type="Gene3D" id="2.30.30.380">
    <property type="entry name" value="Zn-finger domain of Sec23/24"/>
    <property type="match status" value="1"/>
</dbReference>
<dbReference type="Gene3D" id="3.40.20.10">
    <property type="entry name" value="Severin"/>
    <property type="match status" value="1"/>
</dbReference>
<dbReference type="InterPro" id="IPR036465">
    <property type="entry name" value="vWFA_dom_sf"/>
</dbReference>
<feature type="compositionally biased region" description="Polar residues" evidence="2">
    <location>
        <begin position="193"/>
        <end position="204"/>
    </location>
</feature>
<dbReference type="GO" id="GO:0006886">
    <property type="term" value="P:intracellular protein transport"/>
    <property type="evidence" value="ECO:0007669"/>
    <property type="project" value="InterPro"/>
</dbReference>
<keyword evidence="1" id="KW-0813">Transport</keyword>
<keyword evidence="1" id="KW-0963">Cytoplasm</keyword>
<dbReference type="RefSeq" id="XP_005710948.1">
    <property type="nucleotide sequence ID" value="XM_005710891.1"/>
</dbReference>
<keyword evidence="1" id="KW-0968">Cytoplasmic vesicle</keyword>
<reference evidence="4" key="1">
    <citation type="journal article" date="2013" name="Proc. Natl. Acad. Sci. U.S.A.">
        <title>Genome structure and metabolic features in the red seaweed Chondrus crispus shed light on evolution of the Archaeplastida.</title>
        <authorList>
            <person name="Collen J."/>
            <person name="Porcel B."/>
            <person name="Carre W."/>
            <person name="Ball S.G."/>
            <person name="Chaparro C."/>
            <person name="Tonon T."/>
            <person name="Barbeyron T."/>
            <person name="Michel G."/>
            <person name="Noel B."/>
            <person name="Valentin K."/>
            <person name="Elias M."/>
            <person name="Artiguenave F."/>
            <person name="Arun A."/>
            <person name="Aury J.M."/>
            <person name="Barbosa-Neto J.F."/>
            <person name="Bothwell J.H."/>
            <person name="Bouget F.Y."/>
            <person name="Brillet L."/>
            <person name="Cabello-Hurtado F."/>
            <person name="Capella-Gutierrez S."/>
            <person name="Charrier B."/>
            <person name="Cladiere L."/>
            <person name="Cock J.M."/>
            <person name="Coelho S.M."/>
            <person name="Colleoni C."/>
            <person name="Czjzek M."/>
            <person name="Da Silva C."/>
            <person name="Delage L."/>
            <person name="Denoeud F."/>
            <person name="Deschamps P."/>
            <person name="Dittami S.M."/>
            <person name="Gabaldon T."/>
            <person name="Gachon C.M."/>
            <person name="Groisillier A."/>
            <person name="Herve C."/>
            <person name="Jabbari K."/>
            <person name="Katinka M."/>
            <person name="Kloareg B."/>
            <person name="Kowalczyk N."/>
            <person name="Labadie K."/>
            <person name="Leblanc C."/>
            <person name="Lopez P.J."/>
            <person name="McLachlan D.H."/>
            <person name="Meslet-Cladiere L."/>
            <person name="Moustafa A."/>
            <person name="Nehr Z."/>
            <person name="Nyvall Collen P."/>
            <person name="Panaud O."/>
            <person name="Partensky F."/>
            <person name="Poulain J."/>
            <person name="Rensing S.A."/>
            <person name="Rousvoal S."/>
            <person name="Samson G."/>
            <person name="Symeonidi A."/>
            <person name="Weissenbach J."/>
            <person name="Zambounis A."/>
            <person name="Wincker P."/>
            <person name="Boyen C."/>
        </authorList>
    </citation>
    <scope>NUCLEOTIDE SEQUENCE [LARGE SCALE GENOMIC DNA]</scope>
    <source>
        <strain evidence="4">cv. Stackhouse</strain>
    </source>
</reference>
<accession>R7QR79</accession>
<dbReference type="InterPro" id="IPR037364">
    <property type="entry name" value="Sec23"/>
</dbReference>
<dbReference type="GO" id="GO:0030127">
    <property type="term" value="C:COPII vesicle coat"/>
    <property type="evidence" value="ECO:0007669"/>
    <property type="project" value="InterPro"/>
</dbReference>
<dbReference type="GO" id="GO:0008270">
    <property type="term" value="F:zinc ion binding"/>
    <property type="evidence" value="ECO:0007669"/>
    <property type="project" value="InterPro"/>
</dbReference>
<keyword evidence="1" id="KW-0472">Membrane</keyword>
<keyword evidence="1" id="KW-0653">Protein transport</keyword>
<keyword evidence="1" id="KW-0862">Zinc</keyword>
<dbReference type="EMBL" id="HG002219">
    <property type="protein sequence ID" value="CDF40654.1"/>
    <property type="molecule type" value="Genomic_DNA"/>
</dbReference>
<comment type="subcellular location">
    <subcellularLocation>
        <location evidence="1">Cytoplasmic vesicle</location>
        <location evidence="1">COPII-coated vesicle membrane</location>
        <topology evidence="1">Peripheral membrane protein</topology>
        <orientation evidence="1">Cytoplasmic side</orientation>
    </subcellularLocation>
    <subcellularLocation>
        <location evidence="1">Endoplasmic reticulum membrane</location>
        <topology evidence="1">Peripheral membrane protein</topology>
        <orientation evidence="1">Cytoplasmic side</orientation>
    </subcellularLocation>
</comment>
<dbReference type="KEGG" id="ccp:CHC_T00007296001"/>